<organism evidence="1 2">
    <name type="scientific">Candidatus Nesterenkonia stercoripullorum</name>
    <dbReference type="NCBI Taxonomy" id="2838701"/>
    <lineage>
        <taxon>Bacteria</taxon>
        <taxon>Bacillati</taxon>
        <taxon>Actinomycetota</taxon>
        <taxon>Actinomycetes</taxon>
        <taxon>Micrococcales</taxon>
        <taxon>Micrococcaceae</taxon>
        <taxon>Nesterenkonia</taxon>
    </lineage>
</organism>
<reference evidence="1" key="1">
    <citation type="journal article" date="2021" name="PeerJ">
        <title>Extensive microbial diversity within the chicken gut microbiome revealed by metagenomics and culture.</title>
        <authorList>
            <person name="Gilroy R."/>
            <person name="Ravi A."/>
            <person name="Getino M."/>
            <person name="Pursley I."/>
            <person name="Horton D.L."/>
            <person name="Alikhan N.F."/>
            <person name="Baker D."/>
            <person name="Gharbi K."/>
            <person name="Hall N."/>
            <person name="Watson M."/>
            <person name="Adriaenssens E.M."/>
            <person name="Foster-Nyarko E."/>
            <person name="Jarju S."/>
            <person name="Secka A."/>
            <person name="Antonio M."/>
            <person name="Oren A."/>
            <person name="Chaudhuri R.R."/>
            <person name="La Ragione R."/>
            <person name="Hildebrand F."/>
            <person name="Pallen M.J."/>
        </authorList>
    </citation>
    <scope>NUCLEOTIDE SEQUENCE</scope>
    <source>
        <strain evidence="1">ChiHejej3B27-3195</strain>
    </source>
</reference>
<dbReference type="Pfam" id="PF02447">
    <property type="entry name" value="GntP_permease"/>
    <property type="match status" value="1"/>
</dbReference>
<evidence type="ECO:0000313" key="2">
    <source>
        <dbReference type="Proteomes" id="UP000824151"/>
    </source>
</evidence>
<accession>A0A9D1S102</accession>
<sequence>MPLVITALGVALLLVLIMKLRVHPFISLAI</sequence>
<evidence type="ECO:0000313" key="1">
    <source>
        <dbReference type="EMBL" id="HIW98583.1"/>
    </source>
</evidence>
<protein>
    <recommendedName>
        <fullName evidence="3">Gluconate transporter</fullName>
    </recommendedName>
</protein>
<feature type="non-terminal residue" evidence="1">
    <location>
        <position position="30"/>
    </location>
</feature>
<evidence type="ECO:0008006" key="3">
    <source>
        <dbReference type="Google" id="ProtNLM"/>
    </source>
</evidence>
<dbReference type="AlphaFoldDB" id="A0A9D1S102"/>
<gene>
    <name evidence="1" type="ORF">H9871_00400</name>
</gene>
<dbReference type="GO" id="GO:0015128">
    <property type="term" value="F:gluconate transmembrane transporter activity"/>
    <property type="evidence" value="ECO:0007669"/>
    <property type="project" value="InterPro"/>
</dbReference>
<name>A0A9D1S102_9MICC</name>
<dbReference type="EMBL" id="DXGD01000018">
    <property type="protein sequence ID" value="HIW98583.1"/>
    <property type="molecule type" value="Genomic_DNA"/>
</dbReference>
<proteinExistence type="predicted"/>
<dbReference type="GO" id="GO:0016020">
    <property type="term" value="C:membrane"/>
    <property type="evidence" value="ECO:0007669"/>
    <property type="project" value="InterPro"/>
</dbReference>
<reference evidence="1" key="2">
    <citation type="submission" date="2021-04" db="EMBL/GenBank/DDBJ databases">
        <authorList>
            <person name="Gilroy R."/>
        </authorList>
    </citation>
    <scope>NUCLEOTIDE SEQUENCE</scope>
    <source>
        <strain evidence="1">ChiHejej3B27-3195</strain>
    </source>
</reference>
<dbReference type="Proteomes" id="UP000824151">
    <property type="component" value="Unassembled WGS sequence"/>
</dbReference>
<comment type="caution">
    <text evidence="1">The sequence shown here is derived from an EMBL/GenBank/DDBJ whole genome shotgun (WGS) entry which is preliminary data.</text>
</comment>
<dbReference type="InterPro" id="IPR003474">
    <property type="entry name" value="Glcn_transporter"/>
</dbReference>